<comment type="caution">
    <text evidence="9">The sequence shown here is derived from an EMBL/GenBank/DDBJ whole genome shotgun (WGS) entry which is preliminary data.</text>
</comment>
<dbReference type="PANTHER" id="PTHR14202:SF0">
    <property type="entry name" value="RNA-BINDING PROTEIN RO60"/>
    <property type="match status" value="1"/>
</dbReference>
<evidence type="ECO:0000256" key="6">
    <source>
        <dbReference type="ARBA" id="ARBA00023274"/>
    </source>
</evidence>
<reference evidence="9 10" key="1">
    <citation type="submission" date="2015-03" db="EMBL/GenBank/DDBJ databases">
        <authorList>
            <consortium name="Pathogen Informatics"/>
            <person name="Murphy D."/>
        </authorList>
    </citation>
    <scope>NUCLEOTIDE SEQUENCE [LARGE SCALE GENOMIC DNA]</scope>
    <source>
        <strain evidence="9 10">PAP036</strain>
    </source>
</reference>
<evidence type="ECO:0000256" key="7">
    <source>
        <dbReference type="SAM" id="MobiDB-lite"/>
    </source>
</evidence>
<dbReference type="InterPro" id="IPR056800">
    <property type="entry name" value="vWA_Ro60"/>
</dbReference>
<evidence type="ECO:0000313" key="9">
    <source>
        <dbReference type="EMBL" id="CPT66985.1"/>
    </source>
</evidence>
<dbReference type="GO" id="GO:0005737">
    <property type="term" value="C:cytoplasm"/>
    <property type="evidence" value="ECO:0007669"/>
    <property type="project" value="UniProtKB-SubCell"/>
</dbReference>
<dbReference type="GO" id="GO:1990904">
    <property type="term" value="C:ribonucleoprotein complex"/>
    <property type="evidence" value="ECO:0007669"/>
    <property type="project" value="UniProtKB-KW"/>
</dbReference>
<dbReference type="AlphaFoldDB" id="A0AB33TC09"/>
<accession>A0AB33TC09</accession>
<dbReference type="GO" id="GO:0003723">
    <property type="term" value="F:RNA binding"/>
    <property type="evidence" value="ECO:0007669"/>
    <property type="project" value="UniProtKB-KW"/>
</dbReference>
<dbReference type="SUPFAM" id="SSF53300">
    <property type="entry name" value="vWA-like"/>
    <property type="match status" value="1"/>
</dbReference>
<evidence type="ECO:0000313" key="10">
    <source>
        <dbReference type="Proteomes" id="UP000038487"/>
    </source>
</evidence>
<keyword evidence="5" id="KW-0694">RNA-binding</keyword>
<gene>
    <name evidence="9" type="primary">rsr</name>
    <name evidence="9" type="ORF">ERS075527_05095</name>
</gene>
<evidence type="ECO:0000259" key="8">
    <source>
        <dbReference type="PROSITE" id="PS50988"/>
    </source>
</evidence>
<dbReference type="InterPro" id="IPR037214">
    <property type="entry name" value="TROVE_dom_sf"/>
</dbReference>
<dbReference type="Pfam" id="PF05731">
    <property type="entry name" value="TROVE"/>
    <property type="match status" value="1"/>
</dbReference>
<name>A0AB33TC09_9MYCO</name>
<dbReference type="InterPro" id="IPR036465">
    <property type="entry name" value="vWFA_dom_sf"/>
</dbReference>
<dbReference type="GO" id="GO:0046872">
    <property type="term" value="F:metal ion binding"/>
    <property type="evidence" value="ECO:0007669"/>
    <property type="project" value="UniProtKB-KW"/>
</dbReference>
<evidence type="ECO:0000256" key="3">
    <source>
        <dbReference type="ARBA" id="ARBA00022490"/>
    </source>
</evidence>
<dbReference type="Pfam" id="PF25045">
    <property type="entry name" value="vWA_Ro60"/>
    <property type="match status" value="1"/>
</dbReference>
<sequence length="571" mass="62755">MDVLTTIGTRKTPQSQQADPRQVKNSAGGYTFTIDDEALLHRFLTLGTDGGTYYTTAPDLTKETAAVVLRAAAADPVRLVQHIVEVSVAGRAPRQNPALFALAIAAAAEDVDGRRAAAAALPTVARTGTQLYTFVKYMEQFRGWGRAMQRAVGGWYLDKPVDRLAYQLVKYRQREGWMHRDLLRLSGPTTADPARRLAFNWAVGKGLNDYIGKVQPLTAEQLKAGERNASRPKLPNVELVVDHPLAIIEDFEDAQRATQPKEWVSIIRRGNGLPWEALPDVALNFTAVWEALIEHGLPQTALMRQLPRLTRHGVLHGEYLDRVVAQLQDADRLRKGRVHPVNVLIAQRTYASGRSARGDSTWTPERKVVDALDAAFYNAYGAVEPSGKRTLLALDVSGSMGAAISGMPLTCREAAAALALVTTNVEPDHEVVGFTDGRQAARSGYGYRSQHHITPLDITPRRRLDDVCRYTAGLSFGATDCALPMLWAQQSKREFDTFVVITDNETWFGDVHPHQALRDYRNKTGINARLIVVGMTATRFTIADPDDPGQLDVSGFDSAVPQLISDFSAGL</sequence>
<comment type="subcellular location">
    <subcellularLocation>
        <location evidence="1">Cytoplasm</location>
    </subcellularLocation>
</comment>
<evidence type="ECO:0000256" key="1">
    <source>
        <dbReference type="ARBA" id="ARBA00004496"/>
    </source>
</evidence>
<dbReference type="SUPFAM" id="SSF140864">
    <property type="entry name" value="TROVE domain-like"/>
    <property type="match status" value="1"/>
</dbReference>
<dbReference type="PROSITE" id="PS50988">
    <property type="entry name" value="TROVE"/>
    <property type="match status" value="1"/>
</dbReference>
<feature type="compositionally biased region" description="Polar residues" evidence="7">
    <location>
        <begin position="1"/>
        <end position="25"/>
    </location>
</feature>
<dbReference type="Proteomes" id="UP000038487">
    <property type="component" value="Unassembled WGS sequence"/>
</dbReference>
<feature type="domain" description="TROVE" evidence="8">
    <location>
        <begin position="23"/>
        <end position="388"/>
    </location>
</feature>
<protein>
    <submittedName>
        <fullName evidence="9">TROVE domain-containing protein</fullName>
    </submittedName>
</protein>
<dbReference type="InterPro" id="IPR040322">
    <property type="entry name" value="TROVE2"/>
</dbReference>
<proteinExistence type="inferred from homology"/>
<keyword evidence="4" id="KW-0479">Metal-binding</keyword>
<keyword evidence="3" id="KW-0963">Cytoplasm</keyword>
<evidence type="ECO:0000256" key="5">
    <source>
        <dbReference type="ARBA" id="ARBA00022884"/>
    </source>
</evidence>
<evidence type="ECO:0000256" key="4">
    <source>
        <dbReference type="ARBA" id="ARBA00022723"/>
    </source>
</evidence>
<dbReference type="PANTHER" id="PTHR14202">
    <property type="entry name" value="60 KDA RIBONUCLEOPROTEIN SSA/RO"/>
    <property type="match status" value="1"/>
</dbReference>
<dbReference type="Gene3D" id="3.40.50.410">
    <property type="entry name" value="von Willebrand factor, type A domain"/>
    <property type="match status" value="2"/>
</dbReference>
<feature type="region of interest" description="Disordered" evidence="7">
    <location>
        <begin position="1"/>
        <end position="26"/>
    </location>
</feature>
<evidence type="ECO:0000256" key="2">
    <source>
        <dbReference type="ARBA" id="ARBA00007814"/>
    </source>
</evidence>
<comment type="similarity">
    <text evidence="2">Belongs to the Ro 60 kDa family.</text>
</comment>
<dbReference type="RefSeq" id="WP_052536724.1">
    <property type="nucleotide sequence ID" value="NZ_CSUW01000016.1"/>
</dbReference>
<dbReference type="InterPro" id="IPR008858">
    <property type="entry name" value="TROVE_dom"/>
</dbReference>
<keyword evidence="6" id="KW-0687">Ribonucleoprotein</keyword>
<organism evidence="9 10">
    <name type="scientific">Mycobacteroides abscessus</name>
    <dbReference type="NCBI Taxonomy" id="36809"/>
    <lineage>
        <taxon>Bacteria</taxon>
        <taxon>Bacillati</taxon>
        <taxon>Actinomycetota</taxon>
        <taxon>Actinomycetes</taxon>
        <taxon>Mycobacteriales</taxon>
        <taxon>Mycobacteriaceae</taxon>
        <taxon>Mycobacteroides</taxon>
    </lineage>
</organism>
<dbReference type="EMBL" id="CSUW01000016">
    <property type="protein sequence ID" value="CPT66985.1"/>
    <property type="molecule type" value="Genomic_DNA"/>
</dbReference>